<dbReference type="EMBL" id="AE000513">
    <property type="protein sequence ID" value="AAF11938.1"/>
    <property type="molecule type" value="Genomic_DNA"/>
</dbReference>
<dbReference type="Proteomes" id="UP000002524">
    <property type="component" value="Chromosome 1"/>
</dbReference>
<dbReference type="AlphaFoldDB" id="Q9RRV3"/>
<protein>
    <submittedName>
        <fullName evidence="1">Uncharacterized protein</fullName>
    </submittedName>
</protein>
<dbReference type="STRING" id="243230.DR_2382"/>
<dbReference type="EnsemblBacteria" id="AAF11938">
    <property type="protein sequence ID" value="AAF11938"/>
    <property type="gene ID" value="DR_2382"/>
</dbReference>
<dbReference type="InParanoid" id="Q9RRV3"/>
<gene>
    <name evidence="1" type="ordered locus">DR_2382</name>
</gene>
<keyword evidence="2" id="KW-1185">Reference proteome</keyword>
<evidence type="ECO:0000313" key="2">
    <source>
        <dbReference type="Proteomes" id="UP000002524"/>
    </source>
</evidence>
<dbReference type="PIR" id="G75279">
    <property type="entry name" value="G75279"/>
</dbReference>
<sequence>MGHKQRKACGPYLLDVSPSLFQLSESEERMRKPSFEEIVKTYPTRGPLQQYRLSLATAFQCFRCGEEKKAKLITLYRGDWEKTLCNGCYGFLLSVWEIKRGHQDDGEKAEALADLLLSIYNKNKISELEKIYEIRDSRAQHISDNSLRFLATSEHLAENMPEDLDWSPVIIGLCKAFETEVTIKILYPLSKRLSETNLSIDKSDKDLGRIAKFLSGEGKAPEMGTFAHFLQTLLNSISRRSTSQVVKEMFNLFQDWPRSSWISDINGLYTQITKLTRDFRNRAAHTEVLTRADYEACRELVIGDNGMLWKLALTTQRI</sequence>
<dbReference type="HOGENOM" id="CLU_873522_0_0_0"/>
<accession>Q9RRV3</accession>
<organism evidence="1 2">
    <name type="scientific">Deinococcus radiodurans (strain ATCC 13939 / DSM 20539 / JCM 16871 / CCUG 27074 / LMG 4051 / NBRC 15346 / NCIMB 9279 / VKM B-1422 / R1)</name>
    <dbReference type="NCBI Taxonomy" id="243230"/>
    <lineage>
        <taxon>Bacteria</taxon>
        <taxon>Thermotogati</taxon>
        <taxon>Deinococcota</taxon>
        <taxon>Deinococci</taxon>
        <taxon>Deinococcales</taxon>
        <taxon>Deinococcaceae</taxon>
        <taxon>Deinococcus</taxon>
    </lineage>
</organism>
<dbReference type="KEGG" id="dra:DR_2382"/>
<dbReference type="PaxDb" id="243230-DR_2382"/>
<name>Q9RRV3_DEIRA</name>
<evidence type="ECO:0000313" key="1">
    <source>
        <dbReference type="EMBL" id="AAF11938.1"/>
    </source>
</evidence>
<proteinExistence type="predicted"/>
<reference evidence="1 2" key="1">
    <citation type="journal article" date="1999" name="Science">
        <title>Genome sequence of the radioresistant bacterium Deinococcus radiodurans R1.</title>
        <authorList>
            <person name="White O."/>
            <person name="Eisen J.A."/>
            <person name="Heidelberg J.F."/>
            <person name="Hickey E.K."/>
            <person name="Peterson J.D."/>
            <person name="Dodson R.J."/>
            <person name="Haft D.H."/>
            <person name="Gwinn M.L."/>
            <person name="Nelson W.C."/>
            <person name="Richardson D.L."/>
            <person name="Moffat K.S."/>
            <person name="Qin H."/>
            <person name="Jiang L."/>
            <person name="Pamphile W."/>
            <person name="Crosby M."/>
            <person name="Shen M."/>
            <person name="Vamathevan J.J."/>
            <person name="Lam P."/>
            <person name="McDonald L."/>
            <person name="Utterback T."/>
            <person name="Zalewski C."/>
            <person name="Makarova K.S."/>
            <person name="Aravind L."/>
            <person name="Daly M.J."/>
            <person name="Minton K.W."/>
            <person name="Fleischmann R.D."/>
            <person name="Ketchum K.A."/>
            <person name="Nelson K.E."/>
            <person name="Salzberg S."/>
            <person name="Smith H.O."/>
            <person name="Venter J.C."/>
            <person name="Fraser C.M."/>
        </authorList>
    </citation>
    <scope>NUCLEOTIDE SEQUENCE [LARGE SCALE GENOMIC DNA]</scope>
    <source>
        <strain evidence="2">ATCC 13939 / DSM 20539 / JCM 16871 / LMG 4051 / NBRC 15346 / NCIMB 9279 / R1 / VKM B-1422</strain>
    </source>
</reference>
<dbReference type="OrthoDB" id="3304871at2"/>